<gene>
    <name evidence="2" type="ORF">APHMUC_1198</name>
</gene>
<protein>
    <submittedName>
        <fullName evidence="2">Uncharacterized protein</fullName>
    </submittedName>
</protein>
<keyword evidence="1" id="KW-1133">Transmembrane helix</keyword>
<proteinExistence type="predicted"/>
<organism evidence="2 3">
    <name type="scientific">Anaplasma phagocytophilum str. ApMUC09</name>
    <dbReference type="NCBI Taxonomy" id="1359152"/>
    <lineage>
        <taxon>Bacteria</taxon>
        <taxon>Pseudomonadati</taxon>
        <taxon>Pseudomonadota</taxon>
        <taxon>Alphaproteobacteria</taxon>
        <taxon>Rickettsiales</taxon>
        <taxon>Anaplasmataceae</taxon>
        <taxon>Anaplasma</taxon>
        <taxon>phagocytophilum group</taxon>
    </lineage>
</organism>
<dbReference type="Proteomes" id="UP000033441">
    <property type="component" value="Unassembled WGS sequence"/>
</dbReference>
<comment type="caution">
    <text evidence="2">The sequence shown here is derived from an EMBL/GenBank/DDBJ whole genome shotgun (WGS) entry which is preliminary data.</text>
</comment>
<evidence type="ECO:0000313" key="2">
    <source>
        <dbReference type="EMBL" id="KJV64864.1"/>
    </source>
</evidence>
<evidence type="ECO:0000313" key="3">
    <source>
        <dbReference type="Proteomes" id="UP000033441"/>
    </source>
</evidence>
<evidence type="ECO:0000256" key="1">
    <source>
        <dbReference type="SAM" id="Phobius"/>
    </source>
</evidence>
<dbReference type="AlphaFoldDB" id="A0A0F3ND76"/>
<reference evidence="2 3" key="1">
    <citation type="submission" date="2015-02" db="EMBL/GenBank/DDBJ databases">
        <title>Genome Sequencing of Rickettsiales.</title>
        <authorList>
            <person name="Daugherty S.C."/>
            <person name="Su Q."/>
            <person name="Abolude K."/>
            <person name="Beier-Sexton M."/>
            <person name="Carlyon J.A."/>
            <person name="Carter R."/>
            <person name="Day N.P."/>
            <person name="Dumler S.J."/>
            <person name="Dyachenko V."/>
            <person name="Godinez A."/>
            <person name="Kurtti T.J."/>
            <person name="Lichay M."/>
            <person name="Mullins K.E."/>
            <person name="Ott S."/>
            <person name="Pappas-Brown V."/>
            <person name="Paris D.H."/>
            <person name="Patel P."/>
            <person name="Richards A.L."/>
            <person name="Sadzewicz L."/>
            <person name="Sears K."/>
            <person name="Seidman D."/>
            <person name="Sengamalay N."/>
            <person name="Stenos J."/>
            <person name="Tallon L.J."/>
            <person name="Vincent G."/>
            <person name="Fraser C.M."/>
            <person name="Munderloh U."/>
            <person name="Dunning-Hotopp J.C."/>
        </authorList>
    </citation>
    <scope>NUCLEOTIDE SEQUENCE [LARGE SCALE GENOMIC DNA]</scope>
    <source>
        <strain evidence="2 3">ApMUC09</strain>
    </source>
</reference>
<name>A0A0F3ND76_ANAPH</name>
<keyword evidence="1" id="KW-0472">Membrane</keyword>
<sequence length="47" mass="5772">MYIVYALMLLHEDMIALMPLFSVYMYYAIWLLRLTMQNGHLTIFYTY</sequence>
<accession>A0A0F3ND76</accession>
<keyword evidence="1" id="KW-0812">Transmembrane</keyword>
<feature type="transmembrane region" description="Helical" evidence="1">
    <location>
        <begin position="14"/>
        <end position="32"/>
    </location>
</feature>
<dbReference type="EMBL" id="LANV01000001">
    <property type="protein sequence ID" value="KJV64864.1"/>
    <property type="molecule type" value="Genomic_DNA"/>
</dbReference>